<feature type="compositionally biased region" description="Acidic residues" evidence="6">
    <location>
        <begin position="13"/>
        <end position="26"/>
    </location>
</feature>
<dbReference type="AlphaFoldDB" id="D2VKH9"/>
<gene>
    <name evidence="7" type="ORF">NAEGRDRAFT_80309</name>
</gene>
<dbReference type="Pfam" id="PF01652">
    <property type="entry name" value="IF4E"/>
    <property type="match status" value="1"/>
</dbReference>
<dbReference type="eggNOG" id="KOG1669">
    <property type="taxonomic scope" value="Eukaryota"/>
</dbReference>
<dbReference type="InterPro" id="IPR001040">
    <property type="entry name" value="TIF_eIF_4E"/>
</dbReference>
<evidence type="ECO:0000256" key="6">
    <source>
        <dbReference type="SAM" id="MobiDB-lite"/>
    </source>
</evidence>
<keyword evidence="1 5" id="KW-0396">Initiation factor</keyword>
<keyword evidence="8" id="KW-1185">Reference proteome</keyword>
<sequence>MSSSTSQSPMDETMNDEEFFEEPNVQEEEHKKTKVKPKALKSKWRFWHEKIGTQDAWKSLDHLVDLCEFGTVQEFWSCFNNLPAITHLKVKESFHLMKNLNGPNDNTSKVANLTICPAWEDPNNVNGGEWIFRTSKDVSDIVWRELVLAVIGEQYHSALQPGDEICGLSVSQRPTDNIFRIWNMKCGTEVDQKKIYERTIEILTEQVKEIASIIQTPYYRKHKE</sequence>
<feature type="region of interest" description="Disordered" evidence="6">
    <location>
        <begin position="1"/>
        <end position="34"/>
    </location>
</feature>
<dbReference type="GO" id="GO:0016281">
    <property type="term" value="C:eukaryotic translation initiation factor 4F complex"/>
    <property type="evidence" value="ECO:0007669"/>
    <property type="project" value="TreeGrafter"/>
</dbReference>
<dbReference type="EMBL" id="GG738878">
    <property type="protein sequence ID" value="EFC42599.1"/>
    <property type="molecule type" value="Genomic_DNA"/>
</dbReference>
<dbReference type="InParanoid" id="D2VKH9"/>
<dbReference type="GO" id="GO:0000340">
    <property type="term" value="F:RNA 7-methylguanosine cap binding"/>
    <property type="evidence" value="ECO:0007669"/>
    <property type="project" value="TreeGrafter"/>
</dbReference>
<protein>
    <submittedName>
        <fullName evidence="7">Eukaryotic translation initiation factor 4E</fullName>
    </submittedName>
</protein>
<dbReference type="Proteomes" id="UP000006671">
    <property type="component" value="Unassembled WGS sequence"/>
</dbReference>
<keyword evidence="4 5" id="KW-0648">Protein biosynthesis</keyword>
<evidence type="ECO:0000256" key="4">
    <source>
        <dbReference type="ARBA" id="ARBA00022917"/>
    </source>
</evidence>
<dbReference type="OrthoDB" id="17977at2759"/>
<accession>D2VKH9</accession>
<evidence type="ECO:0000256" key="5">
    <source>
        <dbReference type="RuleBase" id="RU004374"/>
    </source>
</evidence>
<proteinExistence type="inferred from homology"/>
<evidence type="ECO:0000256" key="2">
    <source>
        <dbReference type="ARBA" id="ARBA00022845"/>
    </source>
</evidence>
<keyword evidence="3 5" id="KW-0694">RNA-binding</keyword>
<dbReference type="PANTHER" id="PTHR11960">
    <property type="entry name" value="EUKARYOTIC TRANSLATION INITIATION FACTOR 4E RELATED"/>
    <property type="match status" value="1"/>
</dbReference>
<dbReference type="GO" id="GO:0006417">
    <property type="term" value="P:regulation of translation"/>
    <property type="evidence" value="ECO:0007669"/>
    <property type="project" value="UniProtKB-KW"/>
</dbReference>
<comment type="similarity">
    <text evidence="5">Belongs to the eukaryotic initiation factor 4E family.</text>
</comment>
<evidence type="ECO:0000256" key="1">
    <source>
        <dbReference type="ARBA" id="ARBA00022540"/>
    </source>
</evidence>
<dbReference type="GeneID" id="8852244"/>
<dbReference type="SUPFAM" id="SSF55418">
    <property type="entry name" value="eIF4e-like"/>
    <property type="match status" value="1"/>
</dbReference>
<reference evidence="7 8" key="1">
    <citation type="journal article" date="2010" name="Cell">
        <title>The genome of Naegleria gruberi illuminates early eukaryotic versatility.</title>
        <authorList>
            <person name="Fritz-Laylin L.K."/>
            <person name="Prochnik S.E."/>
            <person name="Ginger M.L."/>
            <person name="Dacks J.B."/>
            <person name="Carpenter M.L."/>
            <person name="Field M.C."/>
            <person name="Kuo A."/>
            <person name="Paredez A."/>
            <person name="Chapman J."/>
            <person name="Pham J."/>
            <person name="Shu S."/>
            <person name="Neupane R."/>
            <person name="Cipriano M."/>
            <person name="Mancuso J."/>
            <person name="Tu H."/>
            <person name="Salamov A."/>
            <person name="Lindquist E."/>
            <person name="Shapiro H."/>
            <person name="Lucas S."/>
            <person name="Grigoriev I.V."/>
            <person name="Cande W.Z."/>
            <person name="Fulton C."/>
            <person name="Rokhsar D.S."/>
            <person name="Dawson S.C."/>
        </authorList>
    </citation>
    <scope>NUCLEOTIDE SEQUENCE [LARGE SCALE GENOMIC DNA]</scope>
    <source>
        <strain evidence="7 8">NEG-M</strain>
    </source>
</reference>
<dbReference type="Gene3D" id="3.30.760.10">
    <property type="entry name" value="RNA Cap, Translation Initiation Factor Eif4e"/>
    <property type="match status" value="1"/>
</dbReference>
<dbReference type="STRING" id="5762.D2VKH9"/>
<dbReference type="RefSeq" id="XP_002675343.1">
    <property type="nucleotide sequence ID" value="XM_002675297.1"/>
</dbReference>
<dbReference type="GO" id="GO:0003743">
    <property type="term" value="F:translation initiation factor activity"/>
    <property type="evidence" value="ECO:0007669"/>
    <property type="project" value="UniProtKB-KW"/>
</dbReference>
<keyword evidence="2" id="KW-0810">Translation regulation</keyword>
<evidence type="ECO:0000313" key="7">
    <source>
        <dbReference type="EMBL" id="EFC42599.1"/>
    </source>
</evidence>
<dbReference type="VEuPathDB" id="AmoebaDB:NAEGRDRAFT_80309"/>
<organism evidence="8">
    <name type="scientific">Naegleria gruberi</name>
    <name type="common">Amoeba</name>
    <dbReference type="NCBI Taxonomy" id="5762"/>
    <lineage>
        <taxon>Eukaryota</taxon>
        <taxon>Discoba</taxon>
        <taxon>Heterolobosea</taxon>
        <taxon>Tetramitia</taxon>
        <taxon>Eutetramitia</taxon>
        <taxon>Vahlkampfiidae</taxon>
        <taxon>Naegleria</taxon>
    </lineage>
</organism>
<name>D2VKH9_NAEGR</name>
<dbReference type="PANTHER" id="PTHR11960:SF66">
    <property type="entry name" value="EUKARYOTIC TRANSLATION INITIATION FACTOR 4E TYPE 3"/>
    <property type="match status" value="1"/>
</dbReference>
<dbReference type="KEGG" id="ngr:NAEGRDRAFT_80309"/>
<feature type="compositionally biased region" description="Polar residues" evidence="6">
    <location>
        <begin position="1"/>
        <end position="10"/>
    </location>
</feature>
<evidence type="ECO:0000313" key="8">
    <source>
        <dbReference type="Proteomes" id="UP000006671"/>
    </source>
</evidence>
<evidence type="ECO:0000256" key="3">
    <source>
        <dbReference type="ARBA" id="ARBA00022884"/>
    </source>
</evidence>
<dbReference type="InterPro" id="IPR023398">
    <property type="entry name" value="TIF_eIF4e-like"/>
</dbReference>